<dbReference type="AlphaFoldDB" id="X0V6J5"/>
<gene>
    <name evidence="1" type="ORF">S01H1_37794</name>
</gene>
<proteinExistence type="predicted"/>
<accession>X0V6J5</accession>
<organism evidence="1">
    <name type="scientific">marine sediment metagenome</name>
    <dbReference type="NCBI Taxonomy" id="412755"/>
    <lineage>
        <taxon>unclassified sequences</taxon>
        <taxon>metagenomes</taxon>
        <taxon>ecological metagenomes</taxon>
    </lineage>
</organism>
<name>X0V6J5_9ZZZZ</name>
<comment type="caution">
    <text evidence="1">The sequence shown here is derived from an EMBL/GenBank/DDBJ whole genome shotgun (WGS) entry which is preliminary data.</text>
</comment>
<sequence>YTIYIEATVDSEKGGICFSFKTNAMTAAIAAKLAASANTMVIGTVSHDNTPATTTVFYCDDITTAAADHYNNRYVFFTSGTLQYQMTDITDYEVSGGEGKFTVTALTSAPADNGTFIII</sequence>
<feature type="non-terminal residue" evidence="1">
    <location>
        <position position="1"/>
    </location>
</feature>
<dbReference type="EMBL" id="BARS01023748">
    <property type="protein sequence ID" value="GAG13740.1"/>
    <property type="molecule type" value="Genomic_DNA"/>
</dbReference>
<evidence type="ECO:0000313" key="1">
    <source>
        <dbReference type="EMBL" id="GAG13740.1"/>
    </source>
</evidence>
<protein>
    <submittedName>
        <fullName evidence="1">Uncharacterized protein</fullName>
    </submittedName>
</protein>
<reference evidence="1" key="1">
    <citation type="journal article" date="2014" name="Front. Microbiol.">
        <title>High frequency of phylogenetically diverse reductive dehalogenase-homologous genes in deep subseafloor sedimentary metagenomes.</title>
        <authorList>
            <person name="Kawai M."/>
            <person name="Futagami T."/>
            <person name="Toyoda A."/>
            <person name="Takaki Y."/>
            <person name="Nishi S."/>
            <person name="Hori S."/>
            <person name="Arai W."/>
            <person name="Tsubouchi T."/>
            <person name="Morono Y."/>
            <person name="Uchiyama I."/>
            <person name="Ito T."/>
            <person name="Fujiyama A."/>
            <person name="Inagaki F."/>
            <person name="Takami H."/>
        </authorList>
    </citation>
    <scope>NUCLEOTIDE SEQUENCE</scope>
    <source>
        <strain evidence="1">Expedition CK06-06</strain>
    </source>
</reference>